<accession>A0AA41W864</accession>
<dbReference type="EMBL" id="JAMQGP010000004">
    <property type="protein sequence ID" value="MCM2680282.1"/>
    <property type="molecule type" value="Genomic_DNA"/>
</dbReference>
<dbReference type="InterPro" id="IPR041047">
    <property type="entry name" value="LPD1"/>
</dbReference>
<dbReference type="Proteomes" id="UP001165393">
    <property type="component" value="Unassembled WGS sequence"/>
</dbReference>
<protein>
    <recommendedName>
        <fullName evidence="2">Large polyvalent protein-associated domain-containing protein</fullName>
    </recommendedName>
</protein>
<evidence type="ECO:0000256" key="1">
    <source>
        <dbReference type="SAM" id="MobiDB-lite"/>
    </source>
</evidence>
<dbReference type="RefSeq" id="WP_251261700.1">
    <property type="nucleotide sequence ID" value="NZ_JAMQGP010000004.1"/>
</dbReference>
<name>A0AA41W864_9GAMM</name>
<gene>
    <name evidence="3" type="ORF">NAF29_11445</name>
</gene>
<sequence length="296" mass="32740">MSNGLPSKPLIAVSPSEPSPADDAQRSQSAAPSNAPKQGRLHRNFYRRGPDYRNGDNVNFLDIKHQFSLGGLEVGRWVTKSEKQIAANVVFDALADLAFLLNIPPTALGLRGALKLAFGTGGQRAVQAHYAPVTQTLALAKNAGAGALAHEWWHAFDHHMATKLFEHPPISPVSFASTRWLNDDAIRPHPLNHQLSAVFAEVLLDNDGHEMNDFVKRSIALDRQTKRRYYSIPTEMMARAFEAWVQSQHTVKNEYLVSGTKQSDLAKAGGYPQPEHLQRMSEPMTRYFAQLGQAIG</sequence>
<comment type="caution">
    <text evidence="3">The sequence shown here is derived from an EMBL/GenBank/DDBJ whole genome shotgun (WGS) entry which is preliminary data.</text>
</comment>
<organism evidence="3 4">
    <name type="scientific">Echinimonas agarilytica</name>
    <dbReference type="NCBI Taxonomy" id="1215918"/>
    <lineage>
        <taxon>Bacteria</taxon>
        <taxon>Pseudomonadati</taxon>
        <taxon>Pseudomonadota</taxon>
        <taxon>Gammaproteobacteria</taxon>
        <taxon>Alteromonadales</taxon>
        <taxon>Echinimonadaceae</taxon>
        <taxon>Echinimonas</taxon>
    </lineage>
</organism>
<feature type="domain" description="Large polyvalent protein-associated" evidence="2">
    <location>
        <begin position="221"/>
        <end position="294"/>
    </location>
</feature>
<reference evidence="3 4" key="1">
    <citation type="journal article" date="2013" name="Antonie Van Leeuwenhoek">
        <title>Echinimonas agarilytica gen. nov., sp. nov., a new gammaproteobacterium isolated from the sea urchin Strongylocentrotus intermedius.</title>
        <authorList>
            <person name="Nedashkovskaya O.I."/>
            <person name="Stenkova A.M."/>
            <person name="Zhukova N.V."/>
            <person name="Van Trappen S."/>
            <person name="Lee J.S."/>
            <person name="Kim S.B."/>
        </authorList>
    </citation>
    <scope>NUCLEOTIDE SEQUENCE [LARGE SCALE GENOMIC DNA]</scope>
    <source>
        <strain evidence="3 4">KMM 6351</strain>
    </source>
</reference>
<evidence type="ECO:0000313" key="4">
    <source>
        <dbReference type="Proteomes" id="UP001165393"/>
    </source>
</evidence>
<proteinExistence type="predicted"/>
<dbReference type="Pfam" id="PF18796">
    <property type="entry name" value="LPD1"/>
    <property type="match status" value="1"/>
</dbReference>
<dbReference type="NCBIfam" id="NF041907">
    <property type="entry name" value="CLCA_X"/>
    <property type="match status" value="1"/>
</dbReference>
<evidence type="ECO:0000259" key="2">
    <source>
        <dbReference type="Pfam" id="PF18796"/>
    </source>
</evidence>
<feature type="compositionally biased region" description="Polar residues" evidence="1">
    <location>
        <begin position="26"/>
        <end position="36"/>
    </location>
</feature>
<feature type="region of interest" description="Disordered" evidence="1">
    <location>
        <begin position="1"/>
        <end position="48"/>
    </location>
</feature>
<keyword evidence="4" id="KW-1185">Reference proteome</keyword>
<dbReference type="AlphaFoldDB" id="A0AA41W864"/>
<evidence type="ECO:0000313" key="3">
    <source>
        <dbReference type="EMBL" id="MCM2680282.1"/>
    </source>
</evidence>